<feature type="transmembrane region" description="Helical" evidence="6">
    <location>
        <begin position="62"/>
        <end position="83"/>
    </location>
</feature>
<feature type="transmembrane region" description="Helical" evidence="6">
    <location>
        <begin position="136"/>
        <end position="160"/>
    </location>
</feature>
<dbReference type="GO" id="GO:0016020">
    <property type="term" value="C:membrane"/>
    <property type="evidence" value="ECO:0007669"/>
    <property type="project" value="UniProtKB-SubCell"/>
</dbReference>
<feature type="transmembrane region" description="Helical" evidence="6">
    <location>
        <begin position="229"/>
        <end position="248"/>
    </location>
</feature>
<name>A0A6L9QMB7_9ACTN</name>
<evidence type="ECO:0000256" key="2">
    <source>
        <dbReference type="ARBA" id="ARBA00022692"/>
    </source>
</evidence>
<dbReference type="Proteomes" id="UP000475532">
    <property type="component" value="Unassembled WGS sequence"/>
</dbReference>
<evidence type="ECO:0000256" key="4">
    <source>
        <dbReference type="ARBA" id="ARBA00023136"/>
    </source>
</evidence>
<reference evidence="8 9" key="1">
    <citation type="submission" date="2020-01" db="EMBL/GenBank/DDBJ databases">
        <title>Insect and environment-associated Actinomycetes.</title>
        <authorList>
            <person name="Currrie C."/>
            <person name="Chevrette M."/>
            <person name="Carlson C."/>
            <person name="Stubbendieck R."/>
            <person name="Wendt-Pienkowski E."/>
        </authorList>
    </citation>
    <scope>NUCLEOTIDE SEQUENCE [LARGE SCALE GENOMIC DNA]</scope>
    <source>
        <strain evidence="8 9">SID10258</strain>
    </source>
</reference>
<feature type="compositionally biased region" description="Basic and acidic residues" evidence="5">
    <location>
        <begin position="1"/>
        <end position="10"/>
    </location>
</feature>
<organism evidence="8 9">
    <name type="scientific">Actinomadura bangladeshensis</name>
    <dbReference type="NCBI Taxonomy" id="453573"/>
    <lineage>
        <taxon>Bacteria</taxon>
        <taxon>Bacillati</taxon>
        <taxon>Actinomycetota</taxon>
        <taxon>Actinomycetes</taxon>
        <taxon>Streptosporangiales</taxon>
        <taxon>Thermomonosporaceae</taxon>
        <taxon>Actinomadura</taxon>
    </lineage>
</organism>
<dbReference type="Gene3D" id="1.20.1740.10">
    <property type="entry name" value="Amino acid/polyamine transporter I"/>
    <property type="match status" value="1"/>
</dbReference>
<comment type="subcellular location">
    <subcellularLocation>
        <location evidence="1">Membrane</location>
        <topology evidence="1">Multi-pass membrane protein</topology>
    </subcellularLocation>
</comment>
<feature type="transmembrane region" description="Helical" evidence="6">
    <location>
        <begin position="364"/>
        <end position="383"/>
    </location>
</feature>
<feature type="transmembrane region" description="Helical" evidence="6">
    <location>
        <begin position="323"/>
        <end position="343"/>
    </location>
</feature>
<evidence type="ECO:0000256" key="6">
    <source>
        <dbReference type="SAM" id="Phobius"/>
    </source>
</evidence>
<evidence type="ECO:0000256" key="5">
    <source>
        <dbReference type="SAM" id="MobiDB-lite"/>
    </source>
</evidence>
<comment type="caution">
    <text evidence="8">The sequence shown here is derived from an EMBL/GenBank/DDBJ whole genome shotgun (WGS) entry which is preliminary data.</text>
</comment>
<evidence type="ECO:0000259" key="7">
    <source>
        <dbReference type="Pfam" id="PF00324"/>
    </source>
</evidence>
<feature type="transmembrane region" description="Helical" evidence="6">
    <location>
        <begin position="166"/>
        <end position="184"/>
    </location>
</feature>
<evidence type="ECO:0000313" key="9">
    <source>
        <dbReference type="Proteomes" id="UP000475532"/>
    </source>
</evidence>
<keyword evidence="2 6" id="KW-0812">Transmembrane</keyword>
<gene>
    <name evidence="8" type="ORF">G3I70_22100</name>
</gene>
<dbReference type="PIRSF" id="PIRSF006060">
    <property type="entry name" value="AA_transporter"/>
    <property type="match status" value="1"/>
</dbReference>
<feature type="region of interest" description="Disordered" evidence="5">
    <location>
        <begin position="1"/>
        <end position="53"/>
    </location>
</feature>
<feature type="transmembrane region" description="Helical" evidence="6">
    <location>
        <begin position="196"/>
        <end position="217"/>
    </location>
</feature>
<dbReference type="EMBL" id="JAAGLI010000568">
    <property type="protein sequence ID" value="NEA25154.1"/>
    <property type="molecule type" value="Genomic_DNA"/>
</dbReference>
<keyword evidence="3 6" id="KW-1133">Transmembrane helix</keyword>
<proteinExistence type="predicted"/>
<accession>A0A6L9QMB7</accession>
<dbReference type="AlphaFoldDB" id="A0A6L9QMB7"/>
<evidence type="ECO:0000256" key="1">
    <source>
        <dbReference type="ARBA" id="ARBA00004141"/>
    </source>
</evidence>
<dbReference type="Pfam" id="PF00324">
    <property type="entry name" value="AA_permease"/>
    <property type="match status" value="1"/>
</dbReference>
<feature type="transmembrane region" description="Helical" evidence="6">
    <location>
        <begin position="420"/>
        <end position="438"/>
    </location>
</feature>
<dbReference type="PANTHER" id="PTHR42770:SF7">
    <property type="entry name" value="MEMBRANE PROTEIN"/>
    <property type="match status" value="1"/>
</dbReference>
<dbReference type="PANTHER" id="PTHR42770">
    <property type="entry name" value="AMINO ACID TRANSPORTER-RELATED"/>
    <property type="match status" value="1"/>
</dbReference>
<evidence type="ECO:0000256" key="3">
    <source>
        <dbReference type="ARBA" id="ARBA00022989"/>
    </source>
</evidence>
<protein>
    <submittedName>
        <fullName evidence="8">APC family permease</fullName>
    </submittedName>
</protein>
<feature type="transmembrane region" description="Helical" evidence="6">
    <location>
        <begin position="269"/>
        <end position="291"/>
    </location>
</feature>
<evidence type="ECO:0000313" key="8">
    <source>
        <dbReference type="EMBL" id="NEA25154.1"/>
    </source>
</evidence>
<dbReference type="InterPro" id="IPR004841">
    <property type="entry name" value="AA-permease/SLC12A_dom"/>
</dbReference>
<feature type="transmembrane region" description="Helical" evidence="6">
    <location>
        <begin position="389"/>
        <end position="408"/>
    </location>
</feature>
<keyword evidence="4 6" id="KW-0472">Membrane</keyword>
<dbReference type="GO" id="GO:0055085">
    <property type="term" value="P:transmembrane transport"/>
    <property type="evidence" value="ECO:0007669"/>
    <property type="project" value="InterPro"/>
</dbReference>
<feature type="domain" description="Amino acid permease/ SLC12A" evidence="7">
    <location>
        <begin position="62"/>
        <end position="404"/>
    </location>
</feature>
<dbReference type="InterPro" id="IPR050367">
    <property type="entry name" value="APC_superfamily"/>
</dbReference>
<sequence length="465" mass="47297">MGGQPYEHRSGLNRRAHTGHNTSKPFDVYGRRIVSSPRRDEGPGASEDDPDRLARRLGTGDAVVIGLGSMIGAGVFAAFGPAARAAGAGLLIGLAVAAVIAYCNAVASAQLAAVYPVSGGTYVYGRERLGPWWGFAAGWGFVVGKTASCAAMALTFASYAVPGPWWAQRAAAAAAVVALAALNYRGVTRTALATRVLVATSLTALAAVVVAIAVGGGGSPANLDGWGEAGGYGVLQSAGLLFFAFAGYARIATLGEEVRDPRRVIPRAISIALLITVAVYLVVGVAALLAAGPDRLASSAAPLTTAVEAAGAAALAPVVRAGAALAALGALLSLIAGIGRTTLAMARNRDLPHWLAAVHPRHRVPHRAEIAVAVAVGALVATADLRGVIGFSSFGVLVYYAIANASAFTQPARDRRRPRALNLLGAAGCLVLIATLPWQSVLAGTAMFAIGLAGRKLVRLGRWPG</sequence>
<feature type="transmembrane region" description="Helical" evidence="6">
    <location>
        <begin position="89"/>
        <end position="115"/>
    </location>
</feature>